<gene>
    <name evidence="5" type="ORF">FHX33_002549</name>
</gene>
<evidence type="ECO:0000256" key="1">
    <source>
        <dbReference type="ARBA" id="ARBA00023015"/>
    </source>
</evidence>
<dbReference type="AlphaFoldDB" id="A0A7W4UY78"/>
<organism evidence="5 6">
    <name type="scientific">Leifsonia aquatica</name>
    <name type="common">Corynebacterium aquaticum</name>
    <dbReference type="NCBI Taxonomy" id="144185"/>
    <lineage>
        <taxon>Bacteria</taxon>
        <taxon>Bacillati</taxon>
        <taxon>Actinomycetota</taxon>
        <taxon>Actinomycetes</taxon>
        <taxon>Micrococcales</taxon>
        <taxon>Microbacteriaceae</taxon>
        <taxon>Leifsonia</taxon>
    </lineage>
</organism>
<accession>A0A7W4UY78</accession>
<sequence>MPPVEGLRLAVRGIAAVEANPALSDYLTSANLRIVRLEESDSLRIRMTRFPELTFAHANLPRALVEWPRDALSLTRAAVILCISGRIAVTSTSTVIERRPGMYLVPPGDAPLTFETLDDLNEVLYISAPASLVSDIDVRRGRSSTRPEVPANVLAPLLAFATSLSAGSVGNSLIVGPLRSVAMEVGRALARLIAEGDPSELTLFSRTMRLIVENHADARLSVPRLAELAEVSPRSLQAAFATEGTTVAGEVRATRAREARELRDRNPSMPAAQIARSVGFGSVSSLYRALEAEARPSAPDDRPF</sequence>
<comment type="caution">
    <text evidence="5">The sequence shown here is derived from an EMBL/GenBank/DDBJ whole genome shotgun (WGS) entry which is preliminary data.</text>
</comment>
<dbReference type="GO" id="GO:0043565">
    <property type="term" value="F:sequence-specific DNA binding"/>
    <property type="evidence" value="ECO:0007669"/>
    <property type="project" value="InterPro"/>
</dbReference>
<dbReference type="PANTHER" id="PTHR46796:SF6">
    <property type="entry name" value="ARAC SUBFAMILY"/>
    <property type="match status" value="1"/>
</dbReference>
<keyword evidence="6" id="KW-1185">Reference proteome</keyword>
<dbReference type="Proteomes" id="UP000538196">
    <property type="component" value="Unassembled WGS sequence"/>
</dbReference>
<evidence type="ECO:0000256" key="3">
    <source>
        <dbReference type="ARBA" id="ARBA00023163"/>
    </source>
</evidence>
<dbReference type="InterPro" id="IPR018060">
    <property type="entry name" value="HTH_AraC"/>
</dbReference>
<dbReference type="Pfam" id="PF12833">
    <property type="entry name" value="HTH_18"/>
    <property type="match status" value="1"/>
</dbReference>
<dbReference type="InterPro" id="IPR050204">
    <property type="entry name" value="AraC_XylS_family_regulators"/>
</dbReference>
<evidence type="ECO:0000313" key="5">
    <source>
        <dbReference type="EMBL" id="MBB2967786.1"/>
    </source>
</evidence>
<name>A0A7W4UY78_LEIAQ</name>
<evidence type="ECO:0000313" key="6">
    <source>
        <dbReference type="Proteomes" id="UP000538196"/>
    </source>
</evidence>
<feature type="domain" description="HTH araC/xylS-type" evidence="4">
    <location>
        <begin position="205"/>
        <end position="291"/>
    </location>
</feature>
<dbReference type="PANTHER" id="PTHR46796">
    <property type="entry name" value="HTH-TYPE TRANSCRIPTIONAL ACTIVATOR RHAS-RELATED"/>
    <property type="match status" value="1"/>
</dbReference>
<evidence type="ECO:0000256" key="2">
    <source>
        <dbReference type="ARBA" id="ARBA00023125"/>
    </source>
</evidence>
<evidence type="ECO:0000259" key="4">
    <source>
        <dbReference type="PROSITE" id="PS01124"/>
    </source>
</evidence>
<dbReference type="GO" id="GO:0003700">
    <property type="term" value="F:DNA-binding transcription factor activity"/>
    <property type="evidence" value="ECO:0007669"/>
    <property type="project" value="InterPro"/>
</dbReference>
<dbReference type="PROSITE" id="PS01124">
    <property type="entry name" value="HTH_ARAC_FAMILY_2"/>
    <property type="match status" value="1"/>
</dbReference>
<protein>
    <submittedName>
        <fullName evidence="5">AraC-like DNA-binding protein</fullName>
    </submittedName>
</protein>
<dbReference type="EMBL" id="JACHVP010000002">
    <property type="protein sequence ID" value="MBB2967786.1"/>
    <property type="molecule type" value="Genomic_DNA"/>
</dbReference>
<dbReference type="SMART" id="SM00342">
    <property type="entry name" value="HTH_ARAC"/>
    <property type="match status" value="1"/>
</dbReference>
<dbReference type="Gene3D" id="1.10.10.60">
    <property type="entry name" value="Homeodomain-like"/>
    <property type="match status" value="1"/>
</dbReference>
<dbReference type="RefSeq" id="WP_021758723.1">
    <property type="nucleotide sequence ID" value="NZ_JACHVP010000002.1"/>
</dbReference>
<keyword evidence="1" id="KW-0805">Transcription regulation</keyword>
<proteinExistence type="predicted"/>
<reference evidence="5 6" key="1">
    <citation type="submission" date="2020-08" db="EMBL/GenBank/DDBJ databases">
        <title>Sequencing the genomes of 1000 actinobacteria strains.</title>
        <authorList>
            <person name="Klenk H.-P."/>
        </authorList>
    </citation>
    <scope>NUCLEOTIDE SEQUENCE [LARGE SCALE GENOMIC DNA]</scope>
    <source>
        <strain evidence="5 6">DSM 20146</strain>
    </source>
</reference>
<keyword evidence="3" id="KW-0804">Transcription</keyword>
<keyword evidence="2 5" id="KW-0238">DNA-binding</keyword>